<name>A0A401T5L2_CHIPU</name>
<sequence length="74" mass="8029">MRTRCPWYLRLEGKRCLRLRGRAGRTMAAAVMRLRLRLGSGSGSGSGSGYRVLRKGLGFSRTESGMAAGPQGLE</sequence>
<proteinExistence type="predicted"/>
<dbReference type="Proteomes" id="UP000287033">
    <property type="component" value="Unassembled WGS sequence"/>
</dbReference>
<keyword evidence="2" id="KW-1185">Reference proteome</keyword>
<comment type="caution">
    <text evidence="1">The sequence shown here is derived from an EMBL/GenBank/DDBJ whole genome shotgun (WGS) entry which is preliminary data.</text>
</comment>
<evidence type="ECO:0000313" key="2">
    <source>
        <dbReference type="Proteomes" id="UP000287033"/>
    </source>
</evidence>
<feature type="non-terminal residue" evidence="1">
    <location>
        <position position="74"/>
    </location>
</feature>
<dbReference type="EMBL" id="BEZZ01001078">
    <property type="protein sequence ID" value="GCC37907.1"/>
    <property type="molecule type" value="Genomic_DNA"/>
</dbReference>
<accession>A0A401T5L2</accession>
<gene>
    <name evidence="1" type="ORF">chiPu_0016416</name>
</gene>
<reference evidence="1 2" key="1">
    <citation type="journal article" date="2018" name="Nat. Ecol. Evol.">
        <title>Shark genomes provide insights into elasmobranch evolution and the origin of vertebrates.</title>
        <authorList>
            <person name="Hara Y"/>
            <person name="Yamaguchi K"/>
            <person name="Onimaru K"/>
            <person name="Kadota M"/>
            <person name="Koyanagi M"/>
            <person name="Keeley SD"/>
            <person name="Tatsumi K"/>
            <person name="Tanaka K"/>
            <person name="Motone F"/>
            <person name="Kageyama Y"/>
            <person name="Nozu R"/>
            <person name="Adachi N"/>
            <person name="Nishimura O"/>
            <person name="Nakagawa R"/>
            <person name="Tanegashima C"/>
            <person name="Kiyatake I"/>
            <person name="Matsumoto R"/>
            <person name="Murakumo K"/>
            <person name="Nishida K"/>
            <person name="Terakita A"/>
            <person name="Kuratani S"/>
            <person name="Sato K"/>
            <person name="Hyodo S Kuraku.S."/>
        </authorList>
    </citation>
    <scope>NUCLEOTIDE SEQUENCE [LARGE SCALE GENOMIC DNA]</scope>
</reference>
<evidence type="ECO:0000313" key="1">
    <source>
        <dbReference type="EMBL" id="GCC37907.1"/>
    </source>
</evidence>
<protein>
    <submittedName>
        <fullName evidence="1">Uncharacterized protein</fullName>
    </submittedName>
</protein>
<organism evidence="1 2">
    <name type="scientific">Chiloscyllium punctatum</name>
    <name type="common">Brownbanded bambooshark</name>
    <name type="synonym">Hemiscyllium punctatum</name>
    <dbReference type="NCBI Taxonomy" id="137246"/>
    <lineage>
        <taxon>Eukaryota</taxon>
        <taxon>Metazoa</taxon>
        <taxon>Chordata</taxon>
        <taxon>Craniata</taxon>
        <taxon>Vertebrata</taxon>
        <taxon>Chondrichthyes</taxon>
        <taxon>Elasmobranchii</taxon>
        <taxon>Galeomorphii</taxon>
        <taxon>Galeoidea</taxon>
        <taxon>Orectolobiformes</taxon>
        <taxon>Hemiscylliidae</taxon>
        <taxon>Chiloscyllium</taxon>
    </lineage>
</organism>
<dbReference type="AlphaFoldDB" id="A0A401T5L2"/>